<accession>A0ABU9N0G9</accession>
<evidence type="ECO:0000313" key="2">
    <source>
        <dbReference type="Proteomes" id="UP001460072"/>
    </source>
</evidence>
<evidence type="ECO:0000313" key="1">
    <source>
        <dbReference type="EMBL" id="MEM0541232.1"/>
    </source>
</evidence>
<comment type="caution">
    <text evidence="1">The sequence shown here is derived from an EMBL/GenBank/DDBJ whole genome shotgun (WGS) entry which is preliminary data.</text>
</comment>
<dbReference type="EMBL" id="JBCGDO010000001">
    <property type="protein sequence ID" value="MEM0541232.1"/>
    <property type="molecule type" value="Genomic_DNA"/>
</dbReference>
<dbReference type="RefSeq" id="WP_262319051.1">
    <property type="nucleotide sequence ID" value="NZ_JBCGDO010000001.1"/>
</dbReference>
<organism evidence="1 2">
    <name type="scientific">Flavobacterium aureirubrum</name>
    <dbReference type="NCBI Taxonomy" id="3133147"/>
    <lineage>
        <taxon>Bacteria</taxon>
        <taxon>Pseudomonadati</taxon>
        <taxon>Bacteroidota</taxon>
        <taxon>Flavobacteriia</taxon>
        <taxon>Flavobacteriales</taxon>
        <taxon>Flavobacteriaceae</taxon>
        <taxon>Flavobacterium</taxon>
    </lineage>
</organism>
<gene>
    <name evidence="1" type="ORF">WFZ85_01265</name>
</gene>
<protein>
    <submittedName>
        <fullName evidence="1">Uncharacterized protein</fullName>
    </submittedName>
</protein>
<proteinExistence type="predicted"/>
<name>A0ABU9N0G9_9FLAO</name>
<keyword evidence="2" id="KW-1185">Reference proteome</keyword>
<sequence length="84" mass="10064">MTKPDLRLVEYVTNADYTEKVLKNHPNNKIGYFHLWRVQQKNYGSDYFIGLVEDLKTGELYQLTAERIRFLTEKEVVDFYTVKK</sequence>
<dbReference type="Proteomes" id="UP001460072">
    <property type="component" value="Unassembled WGS sequence"/>
</dbReference>
<reference evidence="1 2" key="1">
    <citation type="submission" date="2024-03" db="EMBL/GenBank/DDBJ databases">
        <title>Two novel species of the genus Flavobacterium exhibiting potentially degradation of complex polysaccharides.</title>
        <authorList>
            <person name="Lian X."/>
        </authorList>
    </citation>
    <scope>NUCLEOTIDE SEQUENCE [LARGE SCALE GENOMIC DNA]</scope>
    <source>
        <strain evidence="2">j3</strain>
    </source>
</reference>